<sequence>MVRSSLYFEVQNFNRSGGLSKPADNLTLLVKWDLSMDGKAMDVVGSNEGSHLPQEIADIVETDVDAAVGTASS</sequence>
<name>A0ABD1YFN4_9MARC</name>
<evidence type="ECO:0000313" key="2">
    <source>
        <dbReference type="Proteomes" id="UP001605036"/>
    </source>
</evidence>
<protein>
    <submittedName>
        <fullName evidence="1">Uncharacterized protein</fullName>
    </submittedName>
</protein>
<reference evidence="1 2" key="1">
    <citation type="submission" date="2024-09" db="EMBL/GenBank/DDBJ databases">
        <title>Chromosome-scale assembly of Riccia fluitans.</title>
        <authorList>
            <person name="Paukszto L."/>
            <person name="Sawicki J."/>
            <person name="Karawczyk K."/>
            <person name="Piernik-Szablinska J."/>
            <person name="Szczecinska M."/>
            <person name="Mazdziarz M."/>
        </authorList>
    </citation>
    <scope>NUCLEOTIDE SEQUENCE [LARGE SCALE GENOMIC DNA]</scope>
    <source>
        <strain evidence="1">Rf_01</strain>
        <tissue evidence="1">Aerial parts of the thallus</tissue>
    </source>
</reference>
<keyword evidence="2" id="KW-1185">Reference proteome</keyword>
<comment type="caution">
    <text evidence="1">The sequence shown here is derived from an EMBL/GenBank/DDBJ whole genome shotgun (WGS) entry which is preliminary data.</text>
</comment>
<proteinExistence type="predicted"/>
<organism evidence="1 2">
    <name type="scientific">Riccia fluitans</name>
    <dbReference type="NCBI Taxonomy" id="41844"/>
    <lineage>
        <taxon>Eukaryota</taxon>
        <taxon>Viridiplantae</taxon>
        <taxon>Streptophyta</taxon>
        <taxon>Embryophyta</taxon>
        <taxon>Marchantiophyta</taxon>
        <taxon>Marchantiopsida</taxon>
        <taxon>Marchantiidae</taxon>
        <taxon>Marchantiales</taxon>
        <taxon>Ricciaceae</taxon>
        <taxon>Riccia</taxon>
    </lineage>
</organism>
<gene>
    <name evidence="1" type="ORF">R1flu_013890</name>
</gene>
<dbReference type="AlphaFoldDB" id="A0ABD1YFN4"/>
<evidence type="ECO:0000313" key="1">
    <source>
        <dbReference type="EMBL" id="KAL2629204.1"/>
    </source>
</evidence>
<accession>A0ABD1YFN4</accession>
<dbReference type="Proteomes" id="UP001605036">
    <property type="component" value="Unassembled WGS sequence"/>
</dbReference>
<dbReference type="EMBL" id="JBHFFA010000004">
    <property type="protein sequence ID" value="KAL2629204.1"/>
    <property type="molecule type" value="Genomic_DNA"/>
</dbReference>